<evidence type="ECO:0000256" key="4">
    <source>
        <dbReference type="ARBA" id="ARBA00023235"/>
    </source>
</evidence>
<dbReference type="EC" id="5.2.1.8" evidence="2"/>
<keyword evidence="5" id="KW-0802">TPR repeat</keyword>
<dbReference type="SMART" id="SM00028">
    <property type="entry name" value="TPR"/>
    <property type="match status" value="2"/>
</dbReference>
<dbReference type="EMBL" id="JADGJW010000716">
    <property type="protein sequence ID" value="KAJ3213381.1"/>
    <property type="molecule type" value="Genomic_DNA"/>
</dbReference>
<dbReference type="InterPro" id="IPR050754">
    <property type="entry name" value="FKBP4/5/8-like"/>
</dbReference>
<comment type="catalytic activity">
    <reaction evidence="1">
        <text>[protein]-peptidylproline (omega=180) = [protein]-peptidylproline (omega=0)</text>
        <dbReference type="Rhea" id="RHEA:16237"/>
        <dbReference type="Rhea" id="RHEA-COMP:10747"/>
        <dbReference type="Rhea" id="RHEA-COMP:10748"/>
        <dbReference type="ChEBI" id="CHEBI:83833"/>
        <dbReference type="ChEBI" id="CHEBI:83834"/>
        <dbReference type="EC" id="5.2.1.8"/>
    </reaction>
</comment>
<dbReference type="SUPFAM" id="SSF48452">
    <property type="entry name" value="TPR-like"/>
    <property type="match status" value="1"/>
</dbReference>
<dbReference type="Pfam" id="PF00515">
    <property type="entry name" value="TPR_1"/>
    <property type="match status" value="1"/>
</dbReference>
<evidence type="ECO:0000256" key="5">
    <source>
        <dbReference type="PROSITE-ProRule" id="PRU00339"/>
    </source>
</evidence>
<evidence type="ECO:0000256" key="1">
    <source>
        <dbReference type="ARBA" id="ARBA00000971"/>
    </source>
</evidence>
<accession>A0AAD5TX45</accession>
<dbReference type="AlphaFoldDB" id="A0AAD5TX45"/>
<organism evidence="6 7">
    <name type="scientific">Clydaea vesicula</name>
    <dbReference type="NCBI Taxonomy" id="447962"/>
    <lineage>
        <taxon>Eukaryota</taxon>
        <taxon>Fungi</taxon>
        <taxon>Fungi incertae sedis</taxon>
        <taxon>Chytridiomycota</taxon>
        <taxon>Chytridiomycota incertae sedis</taxon>
        <taxon>Chytridiomycetes</taxon>
        <taxon>Lobulomycetales</taxon>
        <taxon>Lobulomycetaceae</taxon>
        <taxon>Clydaea</taxon>
    </lineage>
</organism>
<evidence type="ECO:0000256" key="2">
    <source>
        <dbReference type="ARBA" id="ARBA00013194"/>
    </source>
</evidence>
<dbReference type="InterPro" id="IPR019734">
    <property type="entry name" value="TPR_rpt"/>
</dbReference>
<comment type="caution">
    <text evidence="6">The sequence shown here is derived from an EMBL/GenBank/DDBJ whole genome shotgun (WGS) entry which is preliminary data.</text>
</comment>
<dbReference type="PANTHER" id="PTHR46512">
    <property type="entry name" value="PEPTIDYLPROLYL ISOMERASE"/>
    <property type="match status" value="1"/>
</dbReference>
<feature type="repeat" description="TPR" evidence="5">
    <location>
        <begin position="54"/>
        <end position="87"/>
    </location>
</feature>
<keyword evidence="3" id="KW-0697">Rotamase</keyword>
<keyword evidence="7" id="KW-1185">Reference proteome</keyword>
<proteinExistence type="predicted"/>
<keyword evidence="4" id="KW-0413">Isomerase</keyword>
<gene>
    <name evidence="6" type="primary">TTC9</name>
    <name evidence="6" type="ORF">HK099_007412</name>
</gene>
<reference evidence="6" key="1">
    <citation type="submission" date="2020-05" db="EMBL/GenBank/DDBJ databases">
        <title>Phylogenomic resolution of chytrid fungi.</title>
        <authorList>
            <person name="Stajich J.E."/>
            <person name="Amses K."/>
            <person name="Simmons R."/>
            <person name="Seto K."/>
            <person name="Myers J."/>
            <person name="Bonds A."/>
            <person name="Quandt C.A."/>
            <person name="Barry K."/>
            <person name="Liu P."/>
            <person name="Grigoriev I."/>
            <person name="Longcore J.E."/>
            <person name="James T.Y."/>
        </authorList>
    </citation>
    <scope>NUCLEOTIDE SEQUENCE</scope>
    <source>
        <strain evidence="6">JEL0476</strain>
    </source>
</reference>
<evidence type="ECO:0000313" key="7">
    <source>
        <dbReference type="Proteomes" id="UP001211065"/>
    </source>
</evidence>
<name>A0AAD5TX45_9FUNG</name>
<sequence>MLNLKDMDANLKEEIKSILVSVNSNLAACHVKQENWDKTIKYCDVVLKNDENNAKAYYRRGLANYNLNSLSKAEIDTKKAIELSPNDTGIREHYEIIRAKLKSYDAKQKKEFAGMFDRKLNV</sequence>
<evidence type="ECO:0000313" key="6">
    <source>
        <dbReference type="EMBL" id="KAJ3213381.1"/>
    </source>
</evidence>
<dbReference type="Proteomes" id="UP001211065">
    <property type="component" value="Unassembled WGS sequence"/>
</dbReference>
<dbReference type="PANTHER" id="PTHR46512:SF9">
    <property type="entry name" value="PEPTIDYLPROLYL ISOMERASE"/>
    <property type="match status" value="1"/>
</dbReference>
<evidence type="ECO:0000256" key="3">
    <source>
        <dbReference type="ARBA" id="ARBA00023110"/>
    </source>
</evidence>
<dbReference type="PROSITE" id="PS50005">
    <property type="entry name" value="TPR"/>
    <property type="match status" value="1"/>
</dbReference>
<dbReference type="InterPro" id="IPR011990">
    <property type="entry name" value="TPR-like_helical_dom_sf"/>
</dbReference>
<protein>
    <recommendedName>
        <fullName evidence="2">peptidylprolyl isomerase</fullName>
        <ecNumber evidence="2">5.2.1.8</ecNumber>
    </recommendedName>
</protein>
<dbReference type="Gene3D" id="1.25.40.10">
    <property type="entry name" value="Tetratricopeptide repeat domain"/>
    <property type="match status" value="1"/>
</dbReference>
<dbReference type="GO" id="GO:0003755">
    <property type="term" value="F:peptidyl-prolyl cis-trans isomerase activity"/>
    <property type="evidence" value="ECO:0007669"/>
    <property type="project" value="UniProtKB-EC"/>
</dbReference>